<sequence>MRRPLALLLRVVVWGLLLLLVLGLFAAQQAQRWIQQQGIHDLGFSGVRWQAGSLHIGRLSLTRLEGGGYQQLIIGQLQLQPDWSAGQLQHIAAEHLWLSMQPGSQPVTSPAANPFDWPFAVLQDSRQWLARLPEQLVVEQLTMDLPCGEQYCHLRGHFNLTTDPEQMQLALQLHHAGEQLRWQSDLELREHTRLNSTIELNTRPLAQVDLTGSDGGRQWHASLLVPDWPDSSGLLNALSPWLNRDGWPVDQLPQGARFNASGFWRGDQPPENPGQMLQGELAMQADLSLPEPWLLPGYARIQGDAQIGLAHFDQAWQISRLQTDLNLDQLQHPALADVPDWLRPEHLQLQLRAREDQTLNWQQTLSAELSLSSQGSSQIDWNSQLELGLEPALQLTFKQGELDVRLAALQLDDWALGNVHVQAAALAGQVNAQQIQLLPSEAITLRLQQLENPALDLAANNLQLTLADNQLLWPLTESAKPKVSSRISLQAGTLEHPLLKAQGWNGQWQLDWHSNALTAQGQLGNAGGLNMSSQLQLSDAGDWKGAVELEEIFFRAGNPLAASLADWPALLSLSSGRLTGNVSLLGSSGLDSLEGQLQLRGANGIYDRSSFSGLDLPLQIDLRGEQLQLESSGLRITSIDPGLPLGPVQLSASYLADMDSLLQGQVRIEQAELQGLGGRVWLEPDNIDLATSEQVLPFRFSGLELGRLLEVYPTEGLEGGGTLDGQLPLKLSDGAFSVSDGLVQARNPGGRLQYRSERISELAAGNPGMRELAVALDDFRYTLLRSTLDYQEDGTLLLGLRLEGSNPALQQGRPVHLNIQLEEDIPALLASLQLSGQVSEIIQKRVQQRLLQRQNP</sequence>
<dbReference type="RefSeq" id="WP_092388520.1">
    <property type="nucleotide sequence ID" value="NZ_LT629787.1"/>
</dbReference>
<gene>
    <name evidence="1" type="ORF">SAMN05216210_3033</name>
</gene>
<dbReference type="EMBL" id="LT629787">
    <property type="protein sequence ID" value="SDU31073.1"/>
    <property type="molecule type" value="Genomic_DNA"/>
</dbReference>
<proteinExistence type="predicted"/>
<name>A0A1H2HGV9_9GAMM</name>
<evidence type="ECO:0000313" key="1">
    <source>
        <dbReference type="EMBL" id="SDU31073.1"/>
    </source>
</evidence>
<dbReference type="OrthoDB" id="9759996at2"/>
<reference evidence="2" key="1">
    <citation type="submission" date="2016-10" db="EMBL/GenBank/DDBJ databases">
        <authorList>
            <person name="Varghese N."/>
            <person name="Submissions S."/>
        </authorList>
    </citation>
    <scope>NUCLEOTIDE SEQUENCE [LARGE SCALE GENOMIC DNA]</scope>
    <source>
        <strain evidence="2">CECT 8338</strain>
    </source>
</reference>
<dbReference type="AlphaFoldDB" id="A0A1H2HGV9"/>
<evidence type="ECO:0000313" key="2">
    <source>
        <dbReference type="Proteomes" id="UP000243924"/>
    </source>
</evidence>
<protein>
    <submittedName>
        <fullName evidence="1">Dicarboxylate transport</fullName>
    </submittedName>
</protein>
<accession>A0A1H2HGV9</accession>
<dbReference type="STRING" id="1434072.SAMN05216210_3033"/>
<dbReference type="Proteomes" id="UP000243924">
    <property type="component" value="Chromosome I"/>
</dbReference>
<organism evidence="1 2">
    <name type="scientific">Halopseudomonas salegens</name>
    <dbReference type="NCBI Taxonomy" id="1434072"/>
    <lineage>
        <taxon>Bacteria</taxon>
        <taxon>Pseudomonadati</taxon>
        <taxon>Pseudomonadota</taxon>
        <taxon>Gammaproteobacteria</taxon>
        <taxon>Pseudomonadales</taxon>
        <taxon>Pseudomonadaceae</taxon>
        <taxon>Halopseudomonas</taxon>
    </lineage>
</organism>
<dbReference type="InterPro" id="IPR021730">
    <property type="entry name" value="YdbH"/>
</dbReference>
<dbReference type="Pfam" id="PF11739">
    <property type="entry name" value="YdbH-like"/>
    <property type="match status" value="1"/>
</dbReference>
<keyword evidence="2" id="KW-1185">Reference proteome</keyword>